<dbReference type="PANTHER" id="PTHR37489:SF1">
    <property type="entry name" value="DUF3500 DOMAIN-CONTAINING PROTEIN"/>
    <property type="match status" value="1"/>
</dbReference>
<organism evidence="1">
    <name type="scientific">Streptomyces sp. NBC_00093</name>
    <dbReference type="NCBI Taxonomy" id="2975649"/>
    <lineage>
        <taxon>Bacteria</taxon>
        <taxon>Bacillati</taxon>
        <taxon>Actinomycetota</taxon>
        <taxon>Actinomycetes</taxon>
        <taxon>Kitasatosporales</taxon>
        <taxon>Streptomycetaceae</taxon>
        <taxon>Streptomyces</taxon>
    </lineage>
</organism>
<proteinExistence type="predicted"/>
<gene>
    <name evidence="1" type="ORF">OHA22_00290</name>
</gene>
<sequence length="392" mass="43412">MPGDGAASAPHIPAAGREKAATAMAEAAAAWLGTLSEDQLLLAAFDSPLHPDAEAERLRWFYTPTGHGGLAIRDQSPRQQSLAMQLVATGLSIAGYATVSTVMGLENVLDQLEGWTVHWGRQRGRDPGLYWLRIFGRPGDRIWAWRLGGHHISLNSLVVAGRLVSTTPCFIGADPATTELLGGTLRPLQGPEDTARRLARSLDADQFRRALLHPCAVSDIVSGNRPHVRHGDTMMHMQDLWRGRFEDPDLDRLVNDIDRRAEAASGYTDIDHARVAITFPPKGISGRDLDEGQRHLLRRLVVLYTGRAPEFLADAYDTHYASDTVLDLVHFGWAGSTDVGKPHYYRVQDPRILIEYDNTQRHANHAHSVWRDLTSDFGLDVLAEHRAHIAHE</sequence>
<accession>A0AAU1ZPZ5</accession>
<name>A0AAU1ZPZ5_9ACTN</name>
<reference evidence="1" key="1">
    <citation type="submission" date="2022-10" db="EMBL/GenBank/DDBJ databases">
        <title>The complete genomes of actinobacterial strains from the NBC collection.</title>
        <authorList>
            <person name="Joergensen T.S."/>
            <person name="Alvarez Arevalo M."/>
            <person name="Sterndorff E.B."/>
            <person name="Faurdal D."/>
            <person name="Vuksanovic O."/>
            <person name="Mourched A.-S."/>
            <person name="Charusanti P."/>
            <person name="Shaw S."/>
            <person name="Blin K."/>
            <person name="Weber T."/>
        </authorList>
    </citation>
    <scope>NUCLEOTIDE SEQUENCE</scope>
    <source>
        <strain evidence="1">NBC_00093</strain>
    </source>
</reference>
<evidence type="ECO:0000313" key="1">
    <source>
        <dbReference type="EMBL" id="WTT14060.1"/>
    </source>
</evidence>
<dbReference type="Pfam" id="PF12006">
    <property type="entry name" value="DUF3500"/>
    <property type="match status" value="1"/>
</dbReference>
<dbReference type="PANTHER" id="PTHR37489">
    <property type="entry name" value="DUF3500 DOMAIN-CONTAINING PROTEIN"/>
    <property type="match status" value="1"/>
</dbReference>
<protein>
    <submittedName>
        <fullName evidence="1">DUF3500 domain-containing protein</fullName>
    </submittedName>
</protein>
<dbReference type="AlphaFoldDB" id="A0AAU1ZPZ5"/>
<dbReference type="EMBL" id="CP108222">
    <property type="protein sequence ID" value="WTT14060.1"/>
    <property type="molecule type" value="Genomic_DNA"/>
</dbReference>
<dbReference type="InterPro" id="IPR021889">
    <property type="entry name" value="DUF3500"/>
</dbReference>